<dbReference type="Proteomes" id="UP000601435">
    <property type="component" value="Unassembled WGS sequence"/>
</dbReference>
<gene>
    <name evidence="2" type="ORF">SNEC2469_LOCUS18174</name>
</gene>
<feature type="compositionally biased region" description="Low complexity" evidence="1">
    <location>
        <begin position="62"/>
        <end position="74"/>
    </location>
</feature>
<organism evidence="2 3">
    <name type="scientific">Symbiodinium necroappetens</name>
    <dbReference type="NCBI Taxonomy" id="1628268"/>
    <lineage>
        <taxon>Eukaryota</taxon>
        <taxon>Sar</taxon>
        <taxon>Alveolata</taxon>
        <taxon>Dinophyceae</taxon>
        <taxon>Suessiales</taxon>
        <taxon>Symbiodiniaceae</taxon>
        <taxon>Symbiodinium</taxon>
    </lineage>
</organism>
<proteinExistence type="predicted"/>
<dbReference type="EMBL" id="CAJNJA010030414">
    <property type="protein sequence ID" value="CAE7643136.1"/>
    <property type="molecule type" value="Genomic_DNA"/>
</dbReference>
<feature type="region of interest" description="Disordered" evidence="1">
    <location>
        <begin position="34"/>
        <end position="87"/>
    </location>
</feature>
<feature type="compositionally biased region" description="Acidic residues" evidence="1">
    <location>
        <begin position="48"/>
        <end position="59"/>
    </location>
</feature>
<reference evidence="2" key="1">
    <citation type="submission" date="2021-02" db="EMBL/GenBank/DDBJ databases">
        <authorList>
            <person name="Dougan E. K."/>
            <person name="Rhodes N."/>
            <person name="Thang M."/>
            <person name="Chan C."/>
        </authorList>
    </citation>
    <scope>NUCLEOTIDE SEQUENCE</scope>
</reference>
<name>A0A812VUL6_9DINO</name>
<comment type="caution">
    <text evidence="2">The sequence shown here is derived from an EMBL/GenBank/DDBJ whole genome shotgun (WGS) entry which is preliminary data.</text>
</comment>
<evidence type="ECO:0000256" key="1">
    <source>
        <dbReference type="SAM" id="MobiDB-lite"/>
    </source>
</evidence>
<accession>A0A812VUL6</accession>
<feature type="non-terminal residue" evidence="2">
    <location>
        <position position="1"/>
    </location>
</feature>
<dbReference type="AlphaFoldDB" id="A0A812VUL6"/>
<keyword evidence="3" id="KW-1185">Reference proteome</keyword>
<sequence>DAMAPVLEFIEGLLEVISGGLFDPDRTRCRGLSGLRSEEEAGPSIAPEVDDVWSPEEPLDPGGAVSEGASSSASLRDEEESEDADRMAEFAGEQVAETIQGANFGIPTVK</sequence>
<protein>
    <submittedName>
        <fullName evidence="2">Uncharacterized protein</fullName>
    </submittedName>
</protein>
<evidence type="ECO:0000313" key="3">
    <source>
        <dbReference type="Proteomes" id="UP000601435"/>
    </source>
</evidence>
<feature type="non-terminal residue" evidence="2">
    <location>
        <position position="110"/>
    </location>
</feature>
<evidence type="ECO:0000313" key="2">
    <source>
        <dbReference type="EMBL" id="CAE7643136.1"/>
    </source>
</evidence>